<protein>
    <recommendedName>
        <fullName evidence="1">Putative plant transposon protein domain-containing protein</fullName>
    </recommendedName>
</protein>
<dbReference type="InterPro" id="IPR046796">
    <property type="entry name" value="Transposase_32_dom"/>
</dbReference>
<sequence>MGNIDYEKVSNVLTQGLGTWKMVDSQRKWIRLKYLCFEVWVWMQFICARILLVSRTIEVTPDRTLLIFAIMEGFTIDVGQEIQQEILENRNHKHTSLIFPNLITQIY</sequence>
<evidence type="ECO:0000313" key="2">
    <source>
        <dbReference type="EMBL" id="KAL3527905.1"/>
    </source>
</evidence>
<organism evidence="2 3">
    <name type="scientific">Cinchona calisaya</name>
    <dbReference type="NCBI Taxonomy" id="153742"/>
    <lineage>
        <taxon>Eukaryota</taxon>
        <taxon>Viridiplantae</taxon>
        <taxon>Streptophyta</taxon>
        <taxon>Embryophyta</taxon>
        <taxon>Tracheophyta</taxon>
        <taxon>Spermatophyta</taxon>
        <taxon>Magnoliopsida</taxon>
        <taxon>eudicotyledons</taxon>
        <taxon>Gunneridae</taxon>
        <taxon>Pentapetalae</taxon>
        <taxon>asterids</taxon>
        <taxon>lamiids</taxon>
        <taxon>Gentianales</taxon>
        <taxon>Rubiaceae</taxon>
        <taxon>Cinchonoideae</taxon>
        <taxon>Cinchoneae</taxon>
        <taxon>Cinchona</taxon>
    </lineage>
</organism>
<keyword evidence="3" id="KW-1185">Reference proteome</keyword>
<dbReference type="AlphaFoldDB" id="A0ABD3ABH5"/>
<gene>
    <name evidence="2" type="ORF">ACH5RR_012561</name>
</gene>
<comment type="caution">
    <text evidence="2">The sequence shown here is derived from an EMBL/GenBank/DDBJ whole genome shotgun (WGS) entry which is preliminary data.</text>
</comment>
<dbReference type="EMBL" id="JBJUIK010000005">
    <property type="protein sequence ID" value="KAL3527905.1"/>
    <property type="molecule type" value="Genomic_DNA"/>
</dbReference>
<proteinExistence type="predicted"/>
<accession>A0ABD3ABH5</accession>
<evidence type="ECO:0000313" key="3">
    <source>
        <dbReference type="Proteomes" id="UP001630127"/>
    </source>
</evidence>
<dbReference type="Pfam" id="PF20167">
    <property type="entry name" value="Transposase_32"/>
    <property type="match status" value="1"/>
</dbReference>
<reference evidence="2 3" key="1">
    <citation type="submission" date="2024-11" db="EMBL/GenBank/DDBJ databases">
        <title>A near-complete genome assembly of Cinchona calisaya.</title>
        <authorList>
            <person name="Lian D.C."/>
            <person name="Zhao X.W."/>
            <person name="Wei L."/>
        </authorList>
    </citation>
    <scope>NUCLEOTIDE SEQUENCE [LARGE SCALE GENOMIC DNA]</scope>
    <source>
        <tissue evidence="2">Nenye</tissue>
    </source>
</reference>
<dbReference type="Proteomes" id="UP001630127">
    <property type="component" value="Unassembled WGS sequence"/>
</dbReference>
<evidence type="ECO:0000259" key="1">
    <source>
        <dbReference type="Pfam" id="PF20167"/>
    </source>
</evidence>
<feature type="domain" description="Putative plant transposon protein" evidence="1">
    <location>
        <begin position="6"/>
        <end position="106"/>
    </location>
</feature>
<name>A0ABD3ABH5_9GENT</name>